<reference evidence="6 7" key="1">
    <citation type="submission" date="2022-01" db="EMBL/GenBank/DDBJ databases">
        <title>A high-quality chromosome-level genome assembly of rohu carp, Labeo rohita.</title>
        <authorList>
            <person name="Arick M.A. II"/>
            <person name="Hsu C.-Y."/>
            <person name="Magbanua Z."/>
            <person name="Pechanova O."/>
            <person name="Grover C."/>
            <person name="Miller E."/>
            <person name="Thrash A."/>
            <person name="Ezzel L."/>
            <person name="Alam S."/>
            <person name="Benzie J."/>
            <person name="Hamilton M."/>
            <person name="Karsi A."/>
            <person name="Lawrence M.L."/>
            <person name="Peterson D.G."/>
        </authorList>
    </citation>
    <scope>NUCLEOTIDE SEQUENCE [LARGE SCALE GENOMIC DNA]</scope>
    <source>
        <strain evidence="7">BAU-BD-2019</strain>
        <tissue evidence="6">Blood</tissue>
    </source>
</reference>
<evidence type="ECO:0000313" key="6">
    <source>
        <dbReference type="EMBL" id="KAI2667952.1"/>
    </source>
</evidence>
<dbReference type="InterPro" id="IPR009146">
    <property type="entry name" value="Groucho_enhance"/>
</dbReference>
<feature type="compositionally biased region" description="Low complexity" evidence="4">
    <location>
        <begin position="271"/>
        <end position="284"/>
    </location>
</feature>
<feature type="compositionally biased region" description="Basic and acidic residues" evidence="4">
    <location>
        <begin position="171"/>
        <end position="188"/>
    </location>
</feature>
<dbReference type="PANTHER" id="PTHR10814">
    <property type="entry name" value="TRANSDUCIN-LIKE ENHANCER PROTEIN"/>
    <property type="match status" value="1"/>
</dbReference>
<sequence length="301" mass="32809">MITPYRVIGKAPLVSGHAGMKFTVLETLDHIKEEFQLFQAQYHSLKLECEKLASEKTEMHRHYIMYYEMSYGLNIEMQKQAEIVKRLSAICTQIIPLLSQEHQHQVAQAVERSKHVSMAELNAIIGQQQFQHLSHHAPGFPLTPHPSGLTLGAGAGLMALPGAFPFPPHLAPKDDIAHPEPLDSRDGAPNRSGSGSPVGHRSAGLRLGLPPPPPSSSSSSHADMDNKRGGADQSSMGRTRRKSASPAGVSPRSTEGNGLNSSPVLRKNPSREGSSSPRSQPRSPGLCKSPTQVRRRYLTHR</sequence>
<dbReference type="EMBL" id="JACTAM010000002">
    <property type="protein sequence ID" value="KAI2667952.1"/>
    <property type="molecule type" value="Genomic_DNA"/>
</dbReference>
<comment type="similarity">
    <text evidence="2">Belongs to the WD repeat Groucho/TLE family.</text>
</comment>
<evidence type="ECO:0000256" key="2">
    <source>
        <dbReference type="ARBA" id="ARBA00005969"/>
    </source>
</evidence>
<name>A0ABQ8MYQ5_LABRO</name>
<feature type="compositionally biased region" description="Polar residues" evidence="4">
    <location>
        <begin position="251"/>
        <end position="263"/>
    </location>
</feature>
<evidence type="ECO:0000313" key="7">
    <source>
        <dbReference type="Proteomes" id="UP000830375"/>
    </source>
</evidence>
<protein>
    <submittedName>
        <fullName evidence="6">Transducin-like enhancer protein 1</fullName>
    </submittedName>
</protein>
<feature type="domain" description="Groucho/TLE N-terminal Q-rich" evidence="5">
    <location>
        <begin position="20"/>
        <end position="132"/>
    </location>
</feature>
<comment type="subcellular location">
    <subcellularLocation>
        <location evidence="1">Nucleus</location>
    </subcellularLocation>
</comment>
<dbReference type="Proteomes" id="UP000830375">
    <property type="component" value="Unassembled WGS sequence"/>
</dbReference>
<proteinExistence type="inferred from homology"/>
<organism evidence="6 7">
    <name type="scientific">Labeo rohita</name>
    <name type="common">Indian major carp</name>
    <name type="synonym">Cyprinus rohita</name>
    <dbReference type="NCBI Taxonomy" id="84645"/>
    <lineage>
        <taxon>Eukaryota</taxon>
        <taxon>Metazoa</taxon>
        <taxon>Chordata</taxon>
        <taxon>Craniata</taxon>
        <taxon>Vertebrata</taxon>
        <taxon>Euteleostomi</taxon>
        <taxon>Actinopterygii</taxon>
        <taxon>Neopterygii</taxon>
        <taxon>Teleostei</taxon>
        <taxon>Ostariophysi</taxon>
        <taxon>Cypriniformes</taxon>
        <taxon>Cyprinidae</taxon>
        <taxon>Labeoninae</taxon>
        <taxon>Labeonini</taxon>
        <taxon>Labeo</taxon>
    </lineage>
</organism>
<evidence type="ECO:0000256" key="4">
    <source>
        <dbReference type="SAM" id="MobiDB-lite"/>
    </source>
</evidence>
<dbReference type="InterPro" id="IPR005617">
    <property type="entry name" value="Groucho/TLE_N"/>
</dbReference>
<comment type="caution">
    <text evidence="6">The sequence shown here is derived from an EMBL/GenBank/DDBJ whole genome shotgun (WGS) entry which is preliminary data.</text>
</comment>
<accession>A0ABQ8MYQ5</accession>
<evidence type="ECO:0000256" key="3">
    <source>
        <dbReference type="ARBA" id="ARBA00023242"/>
    </source>
</evidence>
<dbReference type="Pfam" id="PF03920">
    <property type="entry name" value="TLE_N"/>
    <property type="match status" value="1"/>
</dbReference>
<keyword evidence="3" id="KW-0539">Nucleus</keyword>
<gene>
    <name evidence="6" type="ORF">H4Q32_004568</name>
</gene>
<evidence type="ECO:0000256" key="1">
    <source>
        <dbReference type="ARBA" id="ARBA00004123"/>
    </source>
</evidence>
<keyword evidence="7" id="KW-1185">Reference proteome</keyword>
<feature type="region of interest" description="Disordered" evidence="4">
    <location>
        <begin position="169"/>
        <end position="301"/>
    </location>
</feature>
<evidence type="ECO:0000259" key="5">
    <source>
        <dbReference type="Pfam" id="PF03920"/>
    </source>
</evidence>
<dbReference type="PANTHER" id="PTHR10814:SF32">
    <property type="entry name" value="TRANSDUCIN-LIKE ENHANCER PROTEIN 4 ISOFORM X1"/>
    <property type="match status" value="1"/>
</dbReference>